<proteinExistence type="inferred from homology"/>
<dbReference type="STRING" id="1286106.MPL1_12783"/>
<comment type="subcellular location">
    <subcellularLocation>
        <location evidence="10">Cell inner membrane</location>
    </subcellularLocation>
    <subcellularLocation>
        <location evidence="2">Cell membrane</location>
        <topology evidence="2">Single-pass membrane protein</topology>
    </subcellularLocation>
</comment>
<evidence type="ECO:0000256" key="8">
    <source>
        <dbReference type="ARBA" id="ARBA00022989"/>
    </source>
</evidence>
<dbReference type="RefSeq" id="WP_009727497.1">
    <property type="nucleotide sequence ID" value="NZ_APHR01000079.1"/>
</dbReference>
<evidence type="ECO:0000256" key="2">
    <source>
        <dbReference type="ARBA" id="ARBA00004162"/>
    </source>
</evidence>
<evidence type="ECO:0000256" key="6">
    <source>
        <dbReference type="ARBA" id="ARBA00022692"/>
    </source>
</evidence>
<dbReference type="PANTHER" id="PTHR35091:SF2">
    <property type="entry name" value="FLAGELLAR PROTEIN FLIL"/>
    <property type="match status" value="1"/>
</dbReference>
<keyword evidence="10" id="KW-0997">Cell inner membrane</keyword>
<dbReference type="InterPro" id="IPR005503">
    <property type="entry name" value="FliL"/>
</dbReference>
<evidence type="ECO:0000256" key="7">
    <source>
        <dbReference type="ARBA" id="ARBA00022779"/>
    </source>
</evidence>
<evidence type="ECO:0000313" key="12">
    <source>
        <dbReference type="Proteomes" id="UP000012019"/>
    </source>
</evidence>
<evidence type="ECO:0000256" key="1">
    <source>
        <dbReference type="ARBA" id="ARBA00002254"/>
    </source>
</evidence>
<keyword evidence="6 10" id="KW-0812">Transmembrane</keyword>
<protein>
    <recommendedName>
        <fullName evidence="10">Flagellar protein FliL</fullName>
    </recommendedName>
</protein>
<comment type="similarity">
    <text evidence="3 10">Belongs to the FliL family.</text>
</comment>
<keyword evidence="4" id="KW-1003">Cell membrane</keyword>
<accession>M7NXQ2</accession>
<dbReference type="Pfam" id="PF03748">
    <property type="entry name" value="FliL"/>
    <property type="match status" value="1"/>
</dbReference>
<keyword evidence="5 10" id="KW-0145">Chemotaxis</keyword>
<dbReference type="GO" id="GO:0006935">
    <property type="term" value="P:chemotaxis"/>
    <property type="evidence" value="ECO:0007669"/>
    <property type="project" value="UniProtKB-KW"/>
</dbReference>
<keyword evidence="11" id="KW-0969">Cilium</keyword>
<feature type="transmembrane region" description="Helical" evidence="10">
    <location>
        <begin position="21"/>
        <end position="41"/>
    </location>
</feature>
<dbReference type="Proteomes" id="UP000012019">
    <property type="component" value="Unassembled WGS sequence"/>
</dbReference>
<dbReference type="GO" id="GO:0071978">
    <property type="term" value="P:bacterial-type flagellum-dependent swarming motility"/>
    <property type="evidence" value="ECO:0007669"/>
    <property type="project" value="TreeGrafter"/>
</dbReference>
<evidence type="ECO:0000256" key="9">
    <source>
        <dbReference type="ARBA" id="ARBA00023136"/>
    </source>
</evidence>
<evidence type="ECO:0000313" key="11">
    <source>
        <dbReference type="EMBL" id="EMR11971.1"/>
    </source>
</evidence>
<dbReference type="EMBL" id="APHR01000079">
    <property type="protein sequence ID" value="EMR11971.1"/>
    <property type="molecule type" value="Genomic_DNA"/>
</dbReference>
<dbReference type="OrthoDB" id="5616092at2"/>
<sequence>MAEQKDDIELVEPKKKSRLMLIVIAAVVLLLVAVGAGYFLLSGDSDAETTPVRGPAIYHSIDSPFIVNFADQSDSAVRYLQIRMKVMTRDQKVIDAFVHHEPALQHELLLLFYSQNYDDLNTTQGTQALQQSSLELINEFLRTESGIQDGVEAVLFTSLIMQ</sequence>
<comment type="caution">
    <text evidence="11">The sequence shown here is derived from an EMBL/GenBank/DDBJ whole genome shotgun (WGS) entry which is preliminary data.</text>
</comment>
<keyword evidence="8 10" id="KW-1133">Transmembrane helix</keyword>
<gene>
    <name evidence="11" type="ORF">MPL1_12783</name>
</gene>
<dbReference type="PANTHER" id="PTHR35091">
    <property type="entry name" value="FLAGELLAR PROTEIN FLIL"/>
    <property type="match status" value="1"/>
</dbReference>
<keyword evidence="11" id="KW-0966">Cell projection</keyword>
<name>M7NXQ2_9GAMM</name>
<dbReference type="GO" id="GO:0005886">
    <property type="term" value="C:plasma membrane"/>
    <property type="evidence" value="ECO:0007669"/>
    <property type="project" value="UniProtKB-SubCell"/>
</dbReference>
<reference evidence="11 12" key="1">
    <citation type="journal article" date="2013" name="Genome Announc.">
        <title>Draft Genome Sequence of Methylophaga lonarensis MPLT, a Haloalkaliphilic (Non-Methane-Utilizing) Methylotroph.</title>
        <authorList>
            <person name="Shetty S.A."/>
            <person name="Marathe N.P."/>
            <person name="Munot H."/>
            <person name="Antony C.P."/>
            <person name="Dhotre D.P."/>
            <person name="Murrell J.C."/>
            <person name="Shouche Y.S."/>
        </authorList>
    </citation>
    <scope>NUCLEOTIDE SEQUENCE [LARGE SCALE GENOMIC DNA]</scope>
    <source>
        <strain evidence="11 12">MPL</strain>
    </source>
</reference>
<keyword evidence="11" id="KW-0282">Flagellum</keyword>
<dbReference type="eggNOG" id="COG1580">
    <property type="taxonomic scope" value="Bacteria"/>
</dbReference>
<evidence type="ECO:0000256" key="3">
    <source>
        <dbReference type="ARBA" id="ARBA00008281"/>
    </source>
</evidence>
<comment type="function">
    <text evidence="1 10">Controls the rotational direction of flagella during chemotaxis.</text>
</comment>
<evidence type="ECO:0000256" key="10">
    <source>
        <dbReference type="RuleBase" id="RU364125"/>
    </source>
</evidence>
<dbReference type="PATRIC" id="fig|1286106.3.peg.2551"/>
<keyword evidence="12" id="KW-1185">Reference proteome</keyword>
<keyword evidence="7 10" id="KW-0283">Flagellar rotation</keyword>
<evidence type="ECO:0000256" key="4">
    <source>
        <dbReference type="ARBA" id="ARBA00022475"/>
    </source>
</evidence>
<evidence type="ECO:0000256" key="5">
    <source>
        <dbReference type="ARBA" id="ARBA00022500"/>
    </source>
</evidence>
<organism evidence="11 12">
    <name type="scientific">Methylophaga lonarensis MPL</name>
    <dbReference type="NCBI Taxonomy" id="1286106"/>
    <lineage>
        <taxon>Bacteria</taxon>
        <taxon>Pseudomonadati</taxon>
        <taxon>Pseudomonadota</taxon>
        <taxon>Gammaproteobacteria</taxon>
        <taxon>Thiotrichales</taxon>
        <taxon>Piscirickettsiaceae</taxon>
        <taxon>Methylophaga</taxon>
    </lineage>
</organism>
<dbReference type="GO" id="GO:0009425">
    <property type="term" value="C:bacterial-type flagellum basal body"/>
    <property type="evidence" value="ECO:0007669"/>
    <property type="project" value="InterPro"/>
</dbReference>
<dbReference type="AlphaFoldDB" id="M7NXQ2"/>
<keyword evidence="9 10" id="KW-0472">Membrane</keyword>